<dbReference type="EMBL" id="PVNL01000029">
    <property type="protein sequence ID" value="PRQ09300.1"/>
    <property type="molecule type" value="Genomic_DNA"/>
</dbReference>
<evidence type="ECO:0000313" key="4">
    <source>
        <dbReference type="Proteomes" id="UP000238823"/>
    </source>
</evidence>
<feature type="transmembrane region" description="Helical" evidence="1">
    <location>
        <begin position="73"/>
        <end position="89"/>
    </location>
</feature>
<evidence type="ECO:0000313" key="3">
    <source>
        <dbReference type="EMBL" id="PRQ09300.1"/>
    </source>
</evidence>
<feature type="domain" description="DUF6249" evidence="2">
    <location>
        <begin position="75"/>
        <end position="168"/>
    </location>
</feature>
<sequence>MLGAALVAWGVTGSLPGGLGGVALAGDLTPLVVDTGIGEQGCSGALGYLLEFDSMLFETRTATCSTGFRPFDLAFLAVVALIVISVIRFRHATTRHRLDLARRMVEKGIEPPPELVGANNGSDLRRGIVLVCTGLGLLLASMVGGSHSLSPAGLIPGFIGIGYLVSHRFAVAKPDGDLR</sequence>
<proteinExistence type="predicted"/>
<evidence type="ECO:0000259" key="2">
    <source>
        <dbReference type="Pfam" id="PF19762"/>
    </source>
</evidence>
<dbReference type="Pfam" id="PF19762">
    <property type="entry name" value="DUF6249"/>
    <property type="match status" value="1"/>
</dbReference>
<reference evidence="3 4" key="1">
    <citation type="submission" date="2018-03" db="EMBL/GenBank/DDBJ databases">
        <title>Draft Genome Sequences of the Obligatory Marine Myxobacteria Enhygromyxa salina SWB007.</title>
        <authorList>
            <person name="Poehlein A."/>
            <person name="Moghaddam J.A."/>
            <person name="Harms H."/>
            <person name="Alanjari M."/>
            <person name="Koenig G.M."/>
            <person name="Daniel R."/>
            <person name="Schaeberle T.F."/>
        </authorList>
    </citation>
    <scope>NUCLEOTIDE SEQUENCE [LARGE SCALE GENOMIC DNA]</scope>
    <source>
        <strain evidence="3 4">SWB007</strain>
    </source>
</reference>
<comment type="caution">
    <text evidence="3">The sequence shown here is derived from an EMBL/GenBank/DDBJ whole genome shotgun (WGS) entry which is preliminary data.</text>
</comment>
<keyword evidence="1" id="KW-1133">Transmembrane helix</keyword>
<organism evidence="3 4">
    <name type="scientific">Enhygromyxa salina</name>
    <dbReference type="NCBI Taxonomy" id="215803"/>
    <lineage>
        <taxon>Bacteria</taxon>
        <taxon>Pseudomonadati</taxon>
        <taxon>Myxococcota</taxon>
        <taxon>Polyangia</taxon>
        <taxon>Nannocystales</taxon>
        <taxon>Nannocystaceae</taxon>
        <taxon>Enhygromyxa</taxon>
    </lineage>
</organism>
<feature type="transmembrane region" description="Helical" evidence="1">
    <location>
        <begin position="153"/>
        <end position="171"/>
    </location>
</feature>
<gene>
    <name evidence="3" type="ORF">ENSA7_09920</name>
</gene>
<accession>A0A2S9YW35</accession>
<dbReference type="AlphaFoldDB" id="A0A2S9YW35"/>
<keyword evidence="1" id="KW-0472">Membrane</keyword>
<keyword evidence="1" id="KW-0812">Transmembrane</keyword>
<dbReference type="Proteomes" id="UP000238823">
    <property type="component" value="Unassembled WGS sequence"/>
</dbReference>
<evidence type="ECO:0000256" key="1">
    <source>
        <dbReference type="SAM" id="Phobius"/>
    </source>
</evidence>
<dbReference type="RefSeq" id="WP_146157351.1">
    <property type="nucleotide sequence ID" value="NZ_PVNL01000029.1"/>
</dbReference>
<name>A0A2S9YW35_9BACT</name>
<protein>
    <recommendedName>
        <fullName evidence="2">DUF6249 domain-containing protein</fullName>
    </recommendedName>
</protein>
<feature type="transmembrane region" description="Helical" evidence="1">
    <location>
        <begin position="128"/>
        <end position="147"/>
    </location>
</feature>
<dbReference type="InterPro" id="IPR046216">
    <property type="entry name" value="DUF6249"/>
</dbReference>
<dbReference type="OrthoDB" id="5520709at2"/>